<comment type="caution">
    <text evidence="1">The sequence shown here is derived from an EMBL/GenBank/DDBJ whole genome shotgun (WGS) entry which is preliminary data.</text>
</comment>
<gene>
    <name evidence="1" type="ORF">B296_00037142</name>
</gene>
<accession>A0A427A0C7</accession>
<reference evidence="1 2" key="1">
    <citation type="journal article" date="2014" name="Agronomy (Basel)">
        <title>A Draft Genome Sequence for Ensete ventricosum, the Drought-Tolerant Tree Against Hunger.</title>
        <authorList>
            <person name="Harrison J."/>
            <person name="Moore K.A."/>
            <person name="Paszkiewicz K."/>
            <person name="Jones T."/>
            <person name="Grant M."/>
            <person name="Ambacheew D."/>
            <person name="Muzemil S."/>
            <person name="Studholme D.J."/>
        </authorList>
    </citation>
    <scope>NUCLEOTIDE SEQUENCE [LARGE SCALE GENOMIC DNA]</scope>
</reference>
<name>A0A427A0C7_ENSVE</name>
<dbReference type="AlphaFoldDB" id="A0A427A0C7"/>
<dbReference type="Proteomes" id="UP000287651">
    <property type="component" value="Unassembled WGS sequence"/>
</dbReference>
<proteinExistence type="predicted"/>
<protein>
    <submittedName>
        <fullName evidence="1">Uncharacterized protein</fullName>
    </submittedName>
</protein>
<evidence type="ECO:0000313" key="2">
    <source>
        <dbReference type="Proteomes" id="UP000287651"/>
    </source>
</evidence>
<sequence>MARYRYRYCSGTEMNSVRWYGPVSDPCPERQSDQFILTVPYQLGRYNKCWGLCTLQLQICMTSGGNSLSFVNIPKN</sequence>
<dbReference type="EMBL" id="AMZH03004269">
    <property type="protein sequence ID" value="RRT69668.1"/>
    <property type="molecule type" value="Genomic_DNA"/>
</dbReference>
<organism evidence="1 2">
    <name type="scientific">Ensete ventricosum</name>
    <name type="common">Abyssinian banana</name>
    <name type="synonym">Musa ensete</name>
    <dbReference type="NCBI Taxonomy" id="4639"/>
    <lineage>
        <taxon>Eukaryota</taxon>
        <taxon>Viridiplantae</taxon>
        <taxon>Streptophyta</taxon>
        <taxon>Embryophyta</taxon>
        <taxon>Tracheophyta</taxon>
        <taxon>Spermatophyta</taxon>
        <taxon>Magnoliopsida</taxon>
        <taxon>Liliopsida</taxon>
        <taxon>Zingiberales</taxon>
        <taxon>Musaceae</taxon>
        <taxon>Ensete</taxon>
    </lineage>
</organism>
<evidence type="ECO:0000313" key="1">
    <source>
        <dbReference type="EMBL" id="RRT69668.1"/>
    </source>
</evidence>